<keyword evidence="1" id="KW-0479">Metal-binding</keyword>
<dbReference type="PANTHER" id="PTHR47991">
    <property type="entry name" value="OXOGLUTARATE/IRON-DEPENDENT DIOXYGENASE"/>
    <property type="match status" value="1"/>
</dbReference>
<organism evidence="4 5">
    <name type="scientific">Brassica napus</name>
    <name type="common">Rape</name>
    <dbReference type="NCBI Taxonomy" id="3708"/>
    <lineage>
        <taxon>Eukaryota</taxon>
        <taxon>Viridiplantae</taxon>
        <taxon>Streptophyta</taxon>
        <taxon>Embryophyta</taxon>
        <taxon>Tracheophyta</taxon>
        <taxon>Spermatophyta</taxon>
        <taxon>Magnoliopsida</taxon>
        <taxon>eudicotyledons</taxon>
        <taxon>Gunneridae</taxon>
        <taxon>Pentapetalae</taxon>
        <taxon>rosids</taxon>
        <taxon>malvids</taxon>
        <taxon>Brassicales</taxon>
        <taxon>Brassicaceae</taxon>
        <taxon>Brassiceae</taxon>
        <taxon>Brassica</taxon>
    </lineage>
</organism>
<protein>
    <recommendedName>
        <fullName evidence="3">Non-haem dioxygenase N-terminal domain-containing protein</fullName>
    </recommendedName>
</protein>
<feature type="non-terminal residue" evidence="4">
    <location>
        <position position="1"/>
    </location>
</feature>
<evidence type="ECO:0000259" key="3">
    <source>
        <dbReference type="Pfam" id="PF14226"/>
    </source>
</evidence>
<dbReference type="EMBL" id="JAGKQM010001900">
    <property type="protein sequence ID" value="KAH0850898.1"/>
    <property type="molecule type" value="Genomic_DNA"/>
</dbReference>
<name>A0ABQ7X4N4_BRANA</name>
<dbReference type="SUPFAM" id="SSF51197">
    <property type="entry name" value="Clavaminate synthase-like"/>
    <property type="match status" value="1"/>
</dbReference>
<dbReference type="InterPro" id="IPR050295">
    <property type="entry name" value="Plant_2OG-oxidoreductases"/>
</dbReference>
<evidence type="ECO:0000256" key="1">
    <source>
        <dbReference type="ARBA" id="ARBA00022723"/>
    </source>
</evidence>
<feature type="domain" description="Non-haem dioxygenase N-terminal" evidence="3">
    <location>
        <begin position="5"/>
        <end position="69"/>
    </location>
</feature>
<reference evidence="4 5" key="1">
    <citation type="submission" date="2021-05" db="EMBL/GenBank/DDBJ databases">
        <title>Genome Assembly of Synthetic Allotetraploid Brassica napus Reveals Homoeologous Exchanges between Subgenomes.</title>
        <authorList>
            <person name="Davis J.T."/>
        </authorList>
    </citation>
    <scope>NUCLEOTIDE SEQUENCE [LARGE SCALE GENOMIC DNA]</scope>
    <source>
        <strain evidence="5">cv. Da-Ae</strain>
        <tissue evidence="4">Seedling</tissue>
    </source>
</reference>
<keyword evidence="2" id="KW-0408">Iron</keyword>
<dbReference type="Pfam" id="PF14226">
    <property type="entry name" value="DIOX_N"/>
    <property type="match status" value="1"/>
</dbReference>
<accession>A0ABQ7X4N4</accession>
<gene>
    <name evidence="4" type="ORF">HID58_095150</name>
</gene>
<keyword evidence="5" id="KW-1185">Reference proteome</keyword>
<dbReference type="InterPro" id="IPR027443">
    <property type="entry name" value="IPNS-like_sf"/>
</dbReference>
<evidence type="ECO:0000313" key="4">
    <source>
        <dbReference type="EMBL" id="KAH0850898.1"/>
    </source>
</evidence>
<proteinExistence type="predicted"/>
<dbReference type="Gene3D" id="2.60.120.330">
    <property type="entry name" value="B-lactam Antibiotic, Isopenicillin N Synthase, Chain"/>
    <property type="match status" value="1"/>
</dbReference>
<evidence type="ECO:0000313" key="5">
    <source>
        <dbReference type="Proteomes" id="UP000824890"/>
    </source>
</evidence>
<dbReference type="InterPro" id="IPR026992">
    <property type="entry name" value="DIOX_N"/>
</dbReference>
<evidence type="ECO:0000256" key="2">
    <source>
        <dbReference type="ARBA" id="ARBA00023004"/>
    </source>
</evidence>
<comment type="caution">
    <text evidence="4">The sequence shown here is derived from an EMBL/GenBank/DDBJ whole genome shotgun (WGS) entry which is preliminary data.</text>
</comment>
<sequence length="100" mass="11937">KRFLKILRADQEFFALPTEEKQKYAREIGSIQGYGNDMILSDDQVLDWIDRLYLTTYPEDQRKLHFWPEIPAGFRKSSYFYSMETLHEYTMKQQVGLSSS</sequence>
<dbReference type="Proteomes" id="UP000824890">
    <property type="component" value="Unassembled WGS sequence"/>
</dbReference>